<gene>
    <name evidence="1" type="ORF">PsorP6_010896</name>
</gene>
<evidence type="ECO:0000313" key="2">
    <source>
        <dbReference type="Proteomes" id="UP001163321"/>
    </source>
</evidence>
<reference evidence="1 2" key="1">
    <citation type="journal article" date="2022" name="bioRxiv">
        <title>The genome of the oomycete Peronosclerospora sorghi, a cosmopolitan pathogen of maize and sorghum, is inflated with dispersed pseudogenes.</title>
        <authorList>
            <person name="Fletcher K."/>
            <person name="Martin F."/>
            <person name="Isakeit T."/>
            <person name="Cavanaugh K."/>
            <person name="Magill C."/>
            <person name="Michelmore R."/>
        </authorList>
    </citation>
    <scope>NUCLEOTIDE SEQUENCE [LARGE SCALE GENOMIC DNA]</scope>
    <source>
        <strain evidence="1">P6</strain>
    </source>
</reference>
<protein>
    <submittedName>
        <fullName evidence="1">Uncharacterized protein</fullName>
    </submittedName>
</protein>
<keyword evidence="2" id="KW-1185">Reference proteome</keyword>
<evidence type="ECO:0000313" key="1">
    <source>
        <dbReference type="EMBL" id="KAI9910992.1"/>
    </source>
</evidence>
<proteinExistence type="predicted"/>
<organism evidence="1 2">
    <name type="scientific">Peronosclerospora sorghi</name>
    <dbReference type="NCBI Taxonomy" id="230839"/>
    <lineage>
        <taxon>Eukaryota</taxon>
        <taxon>Sar</taxon>
        <taxon>Stramenopiles</taxon>
        <taxon>Oomycota</taxon>
        <taxon>Peronosporomycetes</taxon>
        <taxon>Peronosporales</taxon>
        <taxon>Peronosporaceae</taxon>
        <taxon>Peronosclerospora</taxon>
    </lineage>
</organism>
<sequence>MTYLTTNPTRNDEEDDLECLENERADYEKSKDKMWQRSKTAKHYAPERQQKNKRKSKKKVN</sequence>
<dbReference type="EMBL" id="CM047585">
    <property type="protein sequence ID" value="KAI9910992.1"/>
    <property type="molecule type" value="Genomic_DNA"/>
</dbReference>
<name>A0ACC0VXP2_9STRA</name>
<comment type="caution">
    <text evidence="1">The sequence shown here is derived from an EMBL/GenBank/DDBJ whole genome shotgun (WGS) entry which is preliminary data.</text>
</comment>
<accession>A0ACC0VXP2</accession>
<dbReference type="Proteomes" id="UP001163321">
    <property type="component" value="Chromosome 6"/>
</dbReference>